<evidence type="ECO:0000256" key="10">
    <source>
        <dbReference type="SAM" id="MobiDB-lite"/>
    </source>
</evidence>
<dbReference type="GO" id="GO:0005634">
    <property type="term" value="C:nucleus"/>
    <property type="evidence" value="ECO:0007669"/>
    <property type="project" value="UniProtKB-SubCell"/>
</dbReference>
<comment type="subcellular location">
    <subcellularLocation>
        <location evidence="9">Nucleus</location>
    </subcellularLocation>
</comment>
<evidence type="ECO:0000256" key="5">
    <source>
        <dbReference type="ARBA" id="ARBA00023125"/>
    </source>
</evidence>
<evidence type="ECO:0000259" key="12">
    <source>
        <dbReference type="PROSITE" id="PS51843"/>
    </source>
</evidence>
<dbReference type="InterPro" id="IPR035500">
    <property type="entry name" value="NHR-like_dom_sf"/>
</dbReference>
<dbReference type="EMBL" id="JBAMIC010000007">
    <property type="protein sequence ID" value="KAK7105725.1"/>
    <property type="molecule type" value="Genomic_DNA"/>
</dbReference>
<feature type="domain" description="NR LBD" evidence="12">
    <location>
        <begin position="311"/>
        <end position="508"/>
    </location>
</feature>
<dbReference type="AlphaFoldDB" id="A0AAN9GGB4"/>
<feature type="domain" description="Nuclear receptor" evidence="11">
    <location>
        <begin position="144"/>
        <end position="219"/>
    </location>
</feature>
<dbReference type="PROSITE" id="PS00031">
    <property type="entry name" value="NUCLEAR_REC_DBD_1"/>
    <property type="match status" value="1"/>
</dbReference>
<dbReference type="PROSITE" id="PS51030">
    <property type="entry name" value="NUCLEAR_REC_DBD_2"/>
    <property type="match status" value="1"/>
</dbReference>
<dbReference type="PRINTS" id="PR00398">
    <property type="entry name" value="STRDHORMONER"/>
</dbReference>
<dbReference type="SUPFAM" id="SSF48508">
    <property type="entry name" value="Nuclear receptor ligand-binding domain"/>
    <property type="match status" value="1"/>
</dbReference>
<dbReference type="Pfam" id="PF00105">
    <property type="entry name" value="zf-C4"/>
    <property type="match status" value="1"/>
</dbReference>
<dbReference type="GO" id="GO:0004879">
    <property type="term" value="F:nuclear receptor activity"/>
    <property type="evidence" value="ECO:0007669"/>
    <property type="project" value="TreeGrafter"/>
</dbReference>
<dbReference type="SUPFAM" id="SSF57716">
    <property type="entry name" value="Glucocorticoid receptor-like (DNA-binding domain)"/>
    <property type="match status" value="1"/>
</dbReference>
<evidence type="ECO:0000256" key="2">
    <source>
        <dbReference type="ARBA" id="ARBA00022771"/>
    </source>
</evidence>
<dbReference type="Pfam" id="PF00104">
    <property type="entry name" value="Hormone_recep"/>
    <property type="match status" value="1"/>
</dbReference>
<evidence type="ECO:0000259" key="11">
    <source>
        <dbReference type="PROSITE" id="PS51030"/>
    </source>
</evidence>
<dbReference type="InterPro" id="IPR000536">
    <property type="entry name" value="Nucl_hrmn_rcpt_lig-bd"/>
</dbReference>
<evidence type="ECO:0000256" key="8">
    <source>
        <dbReference type="ARBA" id="ARBA00023242"/>
    </source>
</evidence>
<dbReference type="InterPro" id="IPR001628">
    <property type="entry name" value="Znf_hrmn_rcpt"/>
</dbReference>
<evidence type="ECO:0000256" key="3">
    <source>
        <dbReference type="ARBA" id="ARBA00022833"/>
    </source>
</evidence>
<dbReference type="PANTHER" id="PTHR24082:SF473">
    <property type="entry name" value="ECDYSONE-INDUCED PROTEIN 75B, ISOFORM B"/>
    <property type="match status" value="1"/>
</dbReference>
<keyword evidence="7 9" id="KW-0675">Receptor</keyword>
<keyword evidence="4 9" id="KW-0805">Transcription regulation</keyword>
<keyword evidence="6 9" id="KW-0804">Transcription</keyword>
<reference evidence="13 14" key="1">
    <citation type="submission" date="2024-02" db="EMBL/GenBank/DDBJ databases">
        <title>Chromosome-scale genome assembly of the rough periwinkle Littorina saxatilis.</title>
        <authorList>
            <person name="De Jode A."/>
            <person name="Faria R."/>
            <person name="Formenti G."/>
            <person name="Sims Y."/>
            <person name="Smith T.P."/>
            <person name="Tracey A."/>
            <person name="Wood J.M.D."/>
            <person name="Zagrodzka Z.B."/>
            <person name="Johannesson K."/>
            <person name="Butlin R.K."/>
            <person name="Leder E.H."/>
        </authorList>
    </citation>
    <scope>NUCLEOTIDE SEQUENCE [LARGE SCALE GENOMIC DNA]</scope>
    <source>
        <strain evidence="13">Snail1</strain>
        <tissue evidence="13">Muscle</tissue>
    </source>
</reference>
<keyword evidence="8 9" id="KW-0539">Nucleus</keyword>
<dbReference type="GO" id="GO:0000122">
    <property type="term" value="P:negative regulation of transcription by RNA polymerase II"/>
    <property type="evidence" value="ECO:0007669"/>
    <property type="project" value="TreeGrafter"/>
</dbReference>
<proteinExistence type="inferred from homology"/>
<dbReference type="InterPro" id="IPR001723">
    <property type="entry name" value="Nuclear_hrmn_rcpt"/>
</dbReference>
<dbReference type="InterPro" id="IPR013088">
    <property type="entry name" value="Znf_NHR/GATA"/>
</dbReference>
<dbReference type="PRINTS" id="PR00047">
    <property type="entry name" value="STROIDFINGER"/>
</dbReference>
<keyword evidence="14" id="KW-1185">Reference proteome</keyword>
<dbReference type="InterPro" id="IPR050234">
    <property type="entry name" value="Nuclear_hormone_rcpt_NR1"/>
</dbReference>
<evidence type="ECO:0000313" key="14">
    <source>
        <dbReference type="Proteomes" id="UP001374579"/>
    </source>
</evidence>
<feature type="region of interest" description="Disordered" evidence="10">
    <location>
        <begin position="117"/>
        <end position="137"/>
    </location>
</feature>
<evidence type="ECO:0000313" key="13">
    <source>
        <dbReference type="EMBL" id="KAK7105725.1"/>
    </source>
</evidence>
<comment type="similarity">
    <text evidence="9">Belongs to the nuclear hormone receptor family.</text>
</comment>
<dbReference type="Gene3D" id="3.30.50.10">
    <property type="entry name" value="Erythroid Transcription Factor GATA-1, subunit A"/>
    <property type="match status" value="1"/>
</dbReference>
<evidence type="ECO:0000256" key="6">
    <source>
        <dbReference type="ARBA" id="ARBA00023163"/>
    </source>
</evidence>
<keyword evidence="3 9" id="KW-0862">Zinc</keyword>
<dbReference type="GO" id="GO:0000978">
    <property type="term" value="F:RNA polymerase II cis-regulatory region sequence-specific DNA binding"/>
    <property type="evidence" value="ECO:0007669"/>
    <property type="project" value="TreeGrafter"/>
</dbReference>
<protein>
    <submittedName>
        <fullName evidence="13">Uncharacterized protein</fullName>
    </submittedName>
</protein>
<dbReference type="PANTHER" id="PTHR24082">
    <property type="entry name" value="NUCLEAR HORMONE RECEPTOR"/>
    <property type="match status" value="1"/>
</dbReference>
<evidence type="ECO:0000256" key="1">
    <source>
        <dbReference type="ARBA" id="ARBA00022723"/>
    </source>
</evidence>
<dbReference type="SMART" id="SM00430">
    <property type="entry name" value="HOLI"/>
    <property type="match status" value="1"/>
</dbReference>
<evidence type="ECO:0000256" key="4">
    <source>
        <dbReference type="ARBA" id="ARBA00023015"/>
    </source>
</evidence>
<dbReference type="CDD" id="cd06916">
    <property type="entry name" value="NR_DBD_like"/>
    <property type="match status" value="1"/>
</dbReference>
<dbReference type="GO" id="GO:0009755">
    <property type="term" value="P:hormone-mediated signaling pathway"/>
    <property type="evidence" value="ECO:0007669"/>
    <property type="project" value="TreeGrafter"/>
</dbReference>
<feature type="region of interest" description="Disordered" evidence="10">
    <location>
        <begin position="53"/>
        <end position="76"/>
    </location>
</feature>
<keyword evidence="5 9" id="KW-0238">DNA-binding</keyword>
<sequence length="508" mass="56491">MLLKMSSENTRNHCCTSALTNSYVISDETHAMTNGYDATNREQALPIKDIAQPPQDRKDIKNVSTEENTTDDVTKTTTDDDVTYSTIDVRHIDDISRASSPPDSVIAHSLPAGCNQGDVTRSSSHGRHTNDVRKTSHFSQDRVLPPCRVCRNVASGFHYGCNTCEACKGFFRRALVRSGSFRCKGTGRCTIKGNNRSMCAFCRFQRCLSLGMCKEAIKTGRYTHEKRTRDTLEVRELEPFLESDESRTAKMSEEGDVIAQVTHAARQPAFLSSSHRSLQDIICLSSKNKFLTSGEPSFEHSTFDIEQSQQGDRGLIQSQLNAMDLTKRLNTPGLPRRITPLAFDVSEAPLNHFLHFGCSVPGFATLCAEDQTTLCRSAWVEVALLGSGFFDDSFLNVSITTSQKLSSNNHGSNEFLAKLSCAMRRLRRLILTSQELALTQALCLTFPDRGDLVNKVEVESVHWLVVGCLLNTLRSNHGKSAGLKFSEIISMVTRLRDISHEMDDLRTS</sequence>
<accession>A0AAN9GGB4</accession>
<keyword evidence="1 9" id="KW-0479">Metal-binding</keyword>
<dbReference type="Proteomes" id="UP001374579">
    <property type="component" value="Unassembled WGS sequence"/>
</dbReference>
<dbReference type="GO" id="GO:0045944">
    <property type="term" value="P:positive regulation of transcription by RNA polymerase II"/>
    <property type="evidence" value="ECO:0007669"/>
    <property type="project" value="TreeGrafter"/>
</dbReference>
<dbReference type="SMART" id="SM00399">
    <property type="entry name" value="ZnF_C4"/>
    <property type="match status" value="1"/>
</dbReference>
<evidence type="ECO:0000256" key="7">
    <source>
        <dbReference type="ARBA" id="ARBA00023170"/>
    </source>
</evidence>
<dbReference type="Gene3D" id="1.10.565.10">
    <property type="entry name" value="Retinoid X Receptor"/>
    <property type="match status" value="1"/>
</dbReference>
<evidence type="ECO:0000256" key="9">
    <source>
        <dbReference type="RuleBase" id="RU004334"/>
    </source>
</evidence>
<dbReference type="GO" id="GO:0008270">
    <property type="term" value="F:zinc ion binding"/>
    <property type="evidence" value="ECO:0007669"/>
    <property type="project" value="UniProtKB-KW"/>
</dbReference>
<keyword evidence="2 9" id="KW-0863">Zinc-finger</keyword>
<comment type="caution">
    <text evidence="13">The sequence shown here is derived from an EMBL/GenBank/DDBJ whole genome shotgun (WGS) entry which is preliminary data.</text>
</comment>
<organism evidence="13 14">
    <name type="scientific">Littorina saxatilis</name>
    <dbReference type="NCBI Taxonomy" id="31220"/>
    <lineage>
        <taxon>Eukaryota</taxon>
        <taxon>Metazoa</taxon>
        <taxon>Spiralia</taxon>
        <taxon>Lophotrochozoa</taxon>
        <taxon>Mollusca</taxon>
        <taxon>Gastropoda</taxon>
        <taxon>Caenogastropoda</taxon>
        <taxon>Littorinimorpha</taxon>
        <taxon>Littorinoidea</taxon>
        <taxon>Littorinidae</taxon>
        <taxon>Littorina</taxon>
    </lineage>
</organism>
<name>A0AAN9GGB4_9CAEN</name>
<dbReference type="PROSITE" id="PS51843">
    <property type="entry name" value="NR_LBD"/>
    <property type="match status" value="1"/>
</dbReference>
<dbReference type="GO" id="GO:0030154">
    <property type="term" value="P:cell differentiation"/>
    <property type="evidence" value="ECO:0007669"/>
    <property type="project" value="TreeGrafter"/>
</dbReference>
<gene>
    <name evidence="13" type="ORF">V1264_017067</name>
</gene>